<dbReference type="RefSeq" id="WP_189687522.1">
    <property type="nucleotide sequence ID" value="NZ_BMYK01000007.1"/>
</dbReference>
<dbReference type="InterPro" id="IPR050298">
    <property type="entry name" value="Gram-neg_bact_OMP"/>
</dbReference>
<gene>
    <name evidence="13" type="ORF">GCM10007320_27530</name>
</gene>
<keyword evidence="5" id="KW-0812">Transmembrane</keyword>
<sequence>MNKTAGAVIALAAWGGAWAQGNVAIYGTVDLALTRATSGGAATTGLKEGGHTASRIGFRGTEDLGGGLDAHFLLEAGYDPETGAGTLPGPGLAFSRQAFVGISGPWGQIDAGRMYTPMFYTLFRADPYGVNAVFSPLNLVSVTDAQPGISPFAARASGMLRYRTPASSPFLADIAYAPSKASEPSRRSGEFKGATFGWSAKPWYVAYGFQRARSGSGAAPVAVPAVTTYHALSASYQLADLTLYAHAMRTTVRHAAAPDARLLSLGASYPVTPFSSLVLEAAQRKLSGSERAQLAWTLGYDHHLSKRTALYARWLGLANRGGASATLAGVPVVADSGNGVRVLAAGIRHNF</sequence>
<evidence type="ECO:0000259" key="12">
    <source>
        <dbReference type="Pfam" id="PF13609"/>
    </source>
</evidence>
<name>A0ABQ3G2Q0_9BURK</name>
<evidence type="ECO:0000256" key="8">
    <source>
        <dbReference type="ARBA" id="ARBA00023114"/>
    </source>
</evidence>
<dbReference type="EMBL" id="BMYK01000007">
    <property type="protein sequence ID" value="GHC83703.1"/>
    <property type="molecule type" value="Genomic_DNA"/>
</dbReference>
<dbReference type="Pfam" id="PF13609">
    <property type="entry name" value="Porin_4"/>
    <property type="match status" value="1"/>
</dbReference>
<feature type="signal peptide" evidence="11">
    <location>
        <begin position="1"/>
        <end position="19"/>
    </location>
</feature>
<evidence type="ECO:0000256" key="5">
    <source>
        <dbReference type="ARBA" id="ARBA00022692"/>
    </source>
</evidence>
<dbReference type="PANTHER" id="PTHR34501:SF9">
    <property type="entry name" value="MAJOR OUTER MEMBRANE PROTEIN P.IA"/>
    <property type="match status" value="1"/>
</dbReference>
<dbReference type="SUPFAM" id="SSF56935">
    <property type="entry name" value="Porins"/>
    <property type="match status" value="1"/>
</dbReference>
<keyword evidence="4" id="KW-1134">Transmembrane beta strand</keyword>
<evidence type="ECO:0000256" key="4">
    <source>
        <dbReference type="ARBA" id="ARBA00022452"/>
    </source>
</evidence>
<evidence type="ECO:0000256" key="10">
    <source>
        <dbReference type="ARBA" id="ARBA00023237"/>
    </source>
</evidence>
<protein>
    <submittedName>
        <fullName evidence="13">Porin</fullName>
    </submittedName>
</protein>
<proteinExistence type="predicted"/>
<comment type="caution">
    <text evidence="13">The sequence shown here is derived from an EMBL/GenBank/DDBJ whole genome shotgun (WGS) entry which is preliminary data.</text>
</comment>
<evidence type="ECO:0000256" key="6">
    <source>
        <dbReference type="ARBA" id="ARBA00022729"/>
    </source>
</evidence>
<evidence type="ECO:0000256" key="7">
    <source>
        <dbReference type="ARBA" id="ARBA00023065"/>
    </source>
</evidence>
<evidence type="ECO:0000256" key="1">
    <source>
        <dbReference type="ARBA" id="ARBA00004571"/>
    </source>
</evidence>
<organism evidence="13 14">
    <name type="scientific">Pseudorhodoferax aquiterrae</name>
    <dbReference type="NCBI Taxonomy" id="747304"/>
    <lineage>
        <taxon>Bacteria</taxon>
        <taxon>Pseudomonadati</taxon>
        <taxon>Pseudomonadota</taxon>
        <taxon>Betaproteobacteria</taxon>
        <taxon>Burkholderiales</taxon>
        <taxon>Comamonadaceae</taxon>
    </lineage>
</organism>
<dbReference type="Proteomes" id="UP000626210">
    <property type="component" value="Unassembled WGS sequence"/>
</dbReference>
<keyword evidence="3" id="KW-0813">Transport</keyword>
<accession>A0ABQ3G2Q0</accession>
<dbReference type="InterPro" id="IPR033900">
    <property type="entry name" value="Gram_neg_porin_domain"/>
</dbReference>
<feature type="domain" description="Porin" evidence="12">
    <location>
        <begin position="7"/>
        <end position="312"/>
    </location>
</feature>
<evidence type="ECO:0000256" key="9">
    <source>
        <dbReference type="ARBA" id="ARBA00023136"/>
    </source>
</evidence>
<keyword evidence="10" id="KW-0998">Cell outer membrane</keyword>
<evidence type="ECO:0000256" key="11">
    <source>
        <dbReference type="SAM" id="SignalP"/>
    </source>
</evidence>
<keyword evidence="14" id="KW-1185">Reference proteome</keyword>
<dbReference type="InterPro" id="IPR023614">
    <property type="entry name" value="Porin_dom_sf"/>
</dbReference>
<reference evidence="14" key="1">
    <citation type="journal article" date="2019" name="Int. J. Syst. Evol. Microbiol.">
        <title>The Global Catalogue of Microorganisms (GCM) 10K type strain sequencing project: providing services to taxonomists for standard genome sequencing and annotation.</title>
        <authorList>
            <consortium name="The Broad Institute Genomics Platform"/>
            <consortium name="The Broad Institute Genome Sequencing Center for Infectious Disease"/>
            <person name="Wu L."/>
            <person name="Ma J."/>
        </authorList>
    </citation>
    <scope>NUCLEOTIDE SEQUENCE [LARGE SCALE GENOMIC DNA]</scope>
    <source>
        <strain evidence="14">KCTC 23314</strain>
    </source>
</reference>
<comment type="subcellular location">
    <subcellularLocation>
        <location evidence="1">Cell outer membrane</location>
        <topology evidence="1">Multi-pass membrane protein</topology>
    </subcellularLocation>
</comment>
<keyword evidence="6 11" id="KW-0732">Signal</keyword>
<keyword evidence="7" id="KW-0406">Ion transport</keyword>
<evidence type="ECO:0000313" key="14">
    <source>
        <dbReference type="Proteomes" id="UP000626210"/>
    </source>
</evidence>
<feature type="chain" id="PRO_5047440438" evidence="11">
    <location>
        <begin position="20"/>
        <end position="351"/>
    </location>
</feature>
<keyword evidence="9" id="KW-0472">Membrane</keyword>
<dbReference type="CDD" id="cd00342">
    <property type="entry name" value="gram_neg_porins"/>
    <property type="match status" value="1"/>
</dbReference>
<dbReference type="PANTHER" id="PTHR34501">
    <property type="entry name" value="PROTEIN YDDL-RELATED"/>
    <property type="match status" value="1"/>
</dbReference>
<keyword evidence="8" id="KW-0626">Porin</keyword>
<dbReference type="Gene3D" id="2.40.160.10">
    <property type="entry name" value="Porin"/>
    <property type="match status" value="1"/>
</dbReference>
<evidence type="ECO:0000313" key="13">
    <source>
        <dbReference type="EMBL" id="GHC83703.1"/>
    </source>
</evidence>
<evidence type="ECO:0000256" key="2">
    <source>
        <dbReference type="ARBA" id="ARBA00011233"/>
    </source>
</evidence>
<comment type="subunit">
    <text evidence="2">Homotrimer.</text>
</comment>
<evidence type="ECO:0000256" key="3">
    <source>
        <dbReference type="ARBA" id="ARBA00022448"/>
    </source>
</evidence>